<dbReference type="Proteomes" id="UP000271974">
    <property type="component" value="Unassembled WGS sequence"/>
</dbReference>
<feature type="domain" description="E3 ubiquitin-protein ligase UBR-like C-terminal" evidence="2">
    <location>
        <begin position="36"/>
        <end position="226"/>
    </location>
</feature>
<dbReference type="STRING" id="188477.A0A3S1BG47"/>
<dbReference type="AlphaFoldDB" id="A0A3S1BG47"/>
<comment type="pathway">
    <text evidence="1">Protein modification; protein ubiquitination.</text>
</comment>
<comment type="catalytic activity">
    <reaction evidence="1">
        <text>S-ubiquitinyl-[E2 ubiquitin-conjugating enzyme]-L-cysteine + [acceptor protein]-L-lysine = [E2 ubiquitin-conjugating enzyme]-L-cysteine + N(6)-ubiquitinyl-[acceptor protein]-L-lysine.</text>
        <dbReference type="EC" id="2.3.2.27"/>
    </reaction>
</comment>
<dbReference type="InterPro" id="IPR044046">
    <property type="entry name" value="E3_ligase_UBR-like_C"/>
</dbReference>
<sequence>DSEELESTSEGYELLEVYKALREHAHVVDSALPCSTTLLLHVKNACLPFLRCACILYHHVTGVMYPPELACKNSNELSHMLKYLALPAHLPDLFTKQGPTTTALIKSWCSNANVRERLTASSEALVHHPLRLNQLIDLPQDYSLLLNEASTFKCPKSDGDDRAPSATDQTPAYETTQSYCCLAELEGTQVGAATEHAYYCGAHSGIFLRVRECQVLLLSNKSRGCF</sequence>
<accession>A0A3S1BG47</accession>
<dbReference type="GO" id="GO:0071596">
    <property type="term" value="P:ubiquitin-dependent protein catabolic process via the N-end rule pathway"/>
    <property type="evidence" value="ECO:0007669"/>
    <property type="project" value="UniProtKB-UniRule"/>
</dbReference>
<keyword evidence="4" id="KW-1185">Reference proteome</keyword>
<dbReference type="EMBL" id="RQTK01000255">
    <property type="protein sequence ID" value="RUS83159.1"/>
    <property type="molecule type" value="Genomic_DNA"/>
</dbReference>
<keyword evidence="1" id="KW-0833">Ubl conjugation pathway</keyword>
<keyword evidence="1" id="KW-0808">Transferase</keyword>
<keyword evidence="1" id="KW-0862">Zinc</keyword>
<evidence type="ECO:0000256" key="1">
    <source>
        <dbReference type="RuleBase" id="RU366018"/>
    </source>
</evidence>
<proteinExistence type="inferred from homology"/>
<feature type="non-terminal residue" evidence="3">
    <location>
        <position position="1"/>
    </location>
</feature>
<dbReference type="OrthoDB" id="26387at2759"/>
<feature type="non-terminal residue" evidence="3">
    <location>
        <position position="226"/>
    </location>
</feature>
<evidence type="ECO:0000313" key="3">
    <source>
        <dbReference type="EMBL" id="RUS83159.1"/>
    </source>
</evidence>
<dbReference type="GO" id="GO:0061630">
    <property type="term" value="F:ubiquitin protein ligase activity"/>
    <property type="evidence" value="ECO:0007669"/>
    <property type="project" value="UniProtKB-UniRule"/>
</dbReference>
<evidence type="ECO:0000313" key="4">
    <source>
        <dbReference type="Proteomes" id="UP000271974"/>
    </source>
</evidence>
<dbReference type="GO" id="GO:0000151">
    <property type="term" value="C:ubiquitin ligase complex"/>
    <property type="evidence" value="ECO:0007669"/>
    <property type="project" value="TreeGrafter"/>
</dbReference>
<keyword evidence="1" id="KW-0479">Metal-binding</keyword>
<keyword evidence="1" id="KW-0863">Zinc-finger</keyword>
<comment type="function">
    <text evidence="1">Ubiquitin ligase protein which is a component of the N-end rule pathway. Recognizes and binds to proteins bearing specific N-terminal residues that are destabilizing according to the N-end rule, leading to their ubiquitination and subsequent degradation.</text>
</comment>
<dbReference type="GO" id="GO:0008270">
    <property type="term" value="F:zinc ion binding"/>
    <property type="evidence" value="ECO:0007669"/>
    <property type="project" value="UniProtKB-UniRule"/>
</dbReference>
<reference evidence="3 4" key="1">
    <citation type="submission" date="2019-01" db="EMBL/GenBank/DDBJ databases">
        <title>A draft genome assembly of the solar-powered sea slug Elysia chlorotica.</title>
        <authorList>
            <person name="Cai H."/>
            <person name="Li Q."/>
            <person name="Fang X."/>
            <person name="Li J."/>
            <person name="Curtis N.E."/>
            <person name="Altenburger A."/>
            <person name="Shibata T."/>
            <person name="Feng M."/>
            <person name="Maeda T."/>
            <person name="Schwartz J.A."/>
            <person name="Shigenobu S."/>
            <person name="Lundholm N."/>
            <person name="Nishiyama T."/>
            <person name="Yang H."/>
            <person name="Hasebe M."/>
            <person name="Li S."/>
            <person name="Pierce S.K."/>
            <person name="Wang J."/>
        </authorList>
    </citation>
    <scope>NUCLEOTIDE SEQUENCE [LARGE SCALE GENOMIC DNA]</scope>
    <source>
        <strain evidence="3">EC2010</strain>
        <tissue evidence="3">Whole organism of an adult</tissue>
    </source>
</reference>
<dbReference type="InterPro" id="IPR039164">
    <property type="entry name" value="UBR1-like"/>
</dbReference>
<dbReference type="EC" id="2.3.2.27" evidence="1"/>
<comment type="caution">
    <text evidence="3">The sequence shown here is derived from an EMBL/GenBank/DDBJ whole genome shotgun (WGS) entry which is preliminary data.</text>
</comment>
<organism evidence="3 4">
    <name type="scientific">Elysia chlorotica</name>
    <name type="common">Eastern emerald elysia</name>
    <name type="synonym">Sea slug</name>
    <dbReference type="NCBI Taxonomy" id="188477"/>
    <lineage>
        <taxon>Eukaryota</taxon>
        <taxon>Metazoa</taxon>
        <taxon>Spiralia</taxon>
        <taxon>Lophotrochozoa</taxon>
        <taxon>Mollusca</taxon>
        <taxon>Gastropoda</taxon>
        <taxon>Heterobranchia</taxon>
        <taxon>Euthyneura</taxon>
        <taxon>Panpulmonata</taxon>
        <taxon>Sacoglossa</taxon>
        <taxon>Placobranchoidea</taxon>
        <taxon>Plakobranchidae</taxon>
        <taxon>Elysia</taxon>
    </lineage>
</organism>
<dbReference type="GO" id="GO:0016567">
    <property type="term" value="P:protein ubiquitination"/>
    <property type="evidence" value="ECO:0007669"/>
    <property type="project" value="UniProtKB-UniRule"/>
</dbReference>
<evidence type="ECO:0000259" key="2">
    <source>
        <dbReference type="Pfam" id="PF18995"/>
    </source>
</evidence>
<dbReference type="PANTHER" id="PTHR21497:SF24">
    <property type="entry name" value="E3 UBIQUITIN-PROTEIN LIGASE UBR1"/>
    <property type="match status" value="1"/>
</dbReference>
<name>A0A3S1BG47_ELYCH</name>
<dbReference type="PANTHER" id="PTHR21497">
    <property type="entry name" value="UBIQUITIN LIGASE E3 ALPHA-RELATED"/>
    <property type="match status" value="1"/>
</dbReference>
<dbReference type="GO" id="GO:0005737">
    <property type="term" value="C:cytoplasm"/>
    <property type="evidence" value="ECO:0007669"/>
    <property type="project" value="TreeGrafter"/>
</dbReference>
<dbReference type="UniPathway" id="UPA00143"/>
<gene>
    <name evidence="3" type="ORF">EGW08_009059</name>
</gene>
<protein>
    <recommendedName>
        <fullName evidence="1">E3 ubiquitin-protein ligase</fullName>
        <ecNumber evidence="1">2.3.2.27</ecNumber>
    </recommendedName>
</protein>
<comment type="similarity">
    <text evidence="1">Belongs to the E3 ubiquitin-protein ligase UBR1-like family.</text>
</comment>
<dbReference type="Pfam" id="PF18995">
    <property type="entry name" value="PRT6_C"/>
    <property type="match status" value="1"/>
</dbReference>